<dbReference type="GO" id="GO:0017148">
    <property type="term" value="P:negative regulation of translation"/>
    <property type="evidence" value="ECO:0007669"/>
    <property type="project" value="TreeGrafter"/>
</dbReference>
<accession>A0A485M8T8</accession>
<dbReference type="GO" id="GO:0043023">
    <property type="term" value="F:ribosomal large subunit binding"/>
    <property type="evidence" value="ECO:0007669"/>
    <property type="project" value="TreeGrafter"/>
</dbReference>
<dbReference type="SUPFAM" id="SSF81301">
    <property type="entry name" value="Nucleotidyltransferase"/>
    <property type="match status" value="1"/>
</dbReference>
<dbReference type="PANTHER" id="PTHR21043:SF0">
    <property type="entry name" value="MITOCHONDRIAL ASSEMBLY OF RIBOSOMAL LARGE SUBUNIT PROTEIN 1"/>
    <property type="match status" value="1"/>
</dbReference>
<dbReference type="EMBL" id="CAADRN010000259">
    <property type="protein sequence ID" value="VFU16121.1"/>
    <property type="molecule type" value="Genomic_DNA"/>
</dbReference>
<dbReference type="InterPro" id="IPR004394">
    <property type="entry name" value="Iojap/RsfS/C7orf30"/>
</dbReference>
<evidence type="ECO:0000313" key="2">
    <source>
        <dbReference type="EMBL" id="VFU16121.1"/>
    </source>
</evidence>
<dbReference type="HAMAP" id="MF_01477">
    <property type="entry name" value="Iojap_RsfS"/>
    <property type="match status" value="1"/>
</dbReference>
<comment type="similarity">
    <text evidence="1">Belongs to the Iojap/RsfS family.</text>
</comment>
<dbReference type="AlphaFoldDB" id="A0A485M8T8"/>
<dbReference type="PANTHER" id="PTHR21043">
    <property type="entry name" value="IOJAP SUPERFAMILY ORTHOLOG"/>
    <property type="match status" value="1"/>
</dbReference>
<name>A0A485M8T8_9ZZZZ</name>
<dbReference type="Gene3D" id="3.30.460.10">
    <property type="entry name" value="Beta Polymerase, domain 2"/>
    <property type="match status" value="1"/>
</dbReference>
<dbReference type="GO" id="GO:0090071">
    <property type="term" value="P:negative regulation of ribosome biogenesis"/>
    <property type="evidence" value="ECO:0007669"/>
    <property type="project" value="TreeGrafter"/>
</dbReference>
<proteinExistence type="inferred from homology"/>
<organism evidence="2">
    <name type="scientific">anaerobic digester metagenome</name>
    <dbReference type="NCBI Taxonomy" id="1263854"/>
    <lineage>
        <taxon>unclassified sequences</taxon>
        <taxon>metagenomes</taxon>
        <taxon>ecological metagenomes</taxon>
    </lineage>
</organism>
<gene>
    <name evidence="2" type="primary">rsfS</name>
    <name evidence="2" type="ORF">SCFA_3310003</name>
</gene>
<sequence>MSLSPQAVVNIAVQAAEDKKAEDITVLDIREVSIIADFFLICTGRSSIQVQAIVENIQDKLKEKNYNALRREGFREGGWVLLDYGDVVIHVFQEAERRFYNLERLWGDAPVVGVPVNI</sequence>
<protein>
    <submittedName>
        <fullName evidence="2">Ribosomal silencing factor</fullName>
    </submittedName>
</protein>
<reference evidence="2" key="1">
    <citation type="submission" date="2019-03" db="EMBL/GenBank/DDBJ databases">
        <authorList>
            <person name="Hao L."/>
        </authorList>
    </citation>
    <scope>NUCLEOTIDE SEQUENCE</scope>
</reference>
<dbReference type="InterPro" id="IPR043519">
    <property type="entry name" value="NT_sf"/>
</dbReference>
<evidence type="ECO:0000256" key="1">
    <source>
        <dbReference type="ARBA" id="ARBA00010574"/>
    </source>
</evidence>
<dbReference type="NCBIfam" id="TIGR00090">
    <property type="entry name" value="rsfS_iojap_ybeB"/>
    <property type="match status" value="1"/>
</dbReference>
<dbReference type="Pfam" id="PF02410">
    <property type="entry name" value="RsfS"/>
    <property type="match status" value="1"/>
</dbReference>